<accession>A0ABV8GU45</accession>
<dbReference type="Proteomes" id="UP001595851">
    <property type="component" value="Unassembled WGS sequence"/>
</dbReference>
<evidence type="ECO:0008006" key="3">
    <source>
        <dbReference type="Google" id="ProtNLM"/>
    </source>
</evidence>
<evidence type="ECO:0000313" key="1">
    <source>
        <dbReference type="EMBL" id="MFC4016255.1"/>
    </source>
</evidence>
<keyword evidence="2" id="KW-1185">Reference proteome</keyword>
<dbReference type="EMBL" id="JBHSBI010000064">
    <property type="protein sequence ID" value="MFC4016255.1"/>
    <property type="molecule type" value="Genomic_DNA"/>
</dbReference>
<organism evidence="1 2">
    <name type="scientific">Nonomuraea purpurea</name>
    <dbReference type="NCBI Taxonomy" id="1849276"/>
    <lineage>
        <taxon>Bacteria</taxon>
        <taxon>Bacillati</taxon>
        <taxon>Actinomycetota</taxon>
        <taxon>Actinomycetes</taxon>
        <taxon>Streptosporangiales</taxon>
        <taxon>Streptosporangiaceae</taxon>
        <taxon>Nonomuraea</taxon>
    </lineage>
</organism>
<protein>
    <recommendedName>
        <fullName evidence="3">Ig-like domain-containing protein</fullName>
    </recommendedName>
</protein>
<sequence>MKISGKTYNNPAKGCYDGNFWPLSVNNQTDVPISVYDSRNGAGQFDGVILSPRIGNFEFGRTVLIPGNTPVRKLSSKETFMKMSLPSAVLSAMAAAAIVTGTAAPAAHAADPTIKINSAKATGDRTASVSVTYTCSASQPPIKLVGVLLRFGWGTAGGSVDPVCDGASHTVSVPAQSTFNPIRAGDSVTVTATLENLSLPRSPENWVAMDQKQLTLT</sequence>
<reference evidence="2" key="1">
    <citation type="journal article" date="2019" name="Int. J. Syst. Evol. Microbiol.">
        <title>The Global Catalogue of Microorganisms (GCM) 10K type strain sequencing project: providing services to taxonomists for standard genome sequencing and annotation.</title>
        <authorList>
            <consortium name="The Broad Institute Genomics Platform"/>
            <consortium name="The Broad Institute Genome Sequencing Center for Infectious Disease"/>
            <person name="Wu L."/>
            <person name="Ma J."/>
        </authorList>
    </citation>
    <scope>NUCLEOTIDE SEQUENCE [LARGE SCALE GENOMIC DNA]</scope>
    <source>
        <strain evidence="2">TBRC 1276</strain>
    </source>
</reference>
<name>A0ABV8GU45_9ACTN</name>
<comment type="caution">
    <text evidence="1">The sequence shown here is derived from an EMBL/GenBank/DDBJ whole genome shotgun (WGS) entry which is preliminary data.</text>
</comment>
<evidence type="ECO:0000313" key="2">
    <source>
        <dbReference type="Proteomes" id="UP001595851"/>
    </source>
</evidence>
<dbReference type="RefSeq" id="WP_379536044.1">
    <property type="nucleotide sequence ID" value="NZ_JBHSBI010000064.1"/>
</dbReference>
<proteinExistence type="predicted"/>
<gene>
    <name evidence="1" type="ORF">ACFOY2_54235</name>
</gene>